<dbReference type="PANTHER" id="PTHR42776:SF27">
    <property type="entry name" value="DIPEPTIDYL PEPTIDASE FAMILY MEMBER 6"/>
    <property type="match status" value="1"/>
</dbReference>
<evidence type="ECO:0000256" key="1">
    <source>
        <dbReference type="ARBA" id="ARBA00022801"/>
    </source>
</evidence>
<dbReference type="GO" id="GO:0006508">
    <property type="term" value="P:proteolysis"/>
    <property type="evidence" value="ECO:0007669"/>
    <property type="project" value="InterPro"/>
</dbReference>
<dbReference type="GO" id="GO:0004177">
    <property type="term" value="F:aminopeptidase activity"/>
    <property type="evidence" value="ECO:0007669"/>
    <property type="project" value="UniProtKB-KW"/>
</dbReference>
<gene>
    <name evidence="4" type="ORF">GGQ98_003065</name>
</gene>
<dbReference type="InterPro" id="IPR011042">
    <property type="entry name" value="6-blade_b-propeller_TolB-like"/>
</dbReference>
<dbReference type="RefSeq" id="WP_184071020.1">
    <property type="nucleotide sequence ID" value="NZ_JACHNZ010000043.1"/>
</dbReference>
<keyword evidence="4" id="KW-0031">Aminopeptidase</keyword>
<dbReference type="AlphaFoldDB" id="A0A7W7F890"/>
<evidence type="ECO:0000313" key="4">
    <source>
        <dbReference type="EMBL" id="MBB4633427.1"/>
    </source>
</evidence>
<dbReference type="InterPro" id="IPR053536">
    <property type="entry name" value="Lasso_peptide_isopeptidase"/>
</dbReference>
<protein>
    <submittedName>
        <fullName evidence="4">Dipeptidyl aminopeptidase/acylaminoacyl peptidase</fullName>
    </submittedName>
</protein>
<dbReference type="NCBIfam" id="NF033523">
    <property type="entry name" value="lasso_peptidase"/>
    <property type="match status" value="1"/>
</dbReference>
<evidence type="ECO:0000313" key="5">
    <source>
        <dbReference type="Proteomes" id="UP000566324"/>
    </source>
</evidence>
<accession>A0A7W7F890</accession>
<dbReference type="GO" id="GO:0004252">
    <property type="term" value="F:serine-type endopeptidase activity"/>
    <property type="evidence" value="ECO:0007669"/>
    <property type="project" value="TreeGrafter"/>
</dbReference>
<dbReference type="InterPro" id="IPR011659">
    <property type="entry name" value="WD40"/>
</dbReference>
<keyword evidence="1" id="KW-0378">Hydrolase</keyword>
<dbReference type="PANTHER" id="PTHR42776">
    <property type="entry name" value="SERINE PEPTIDASE S9 FAMILY MEMBER"/>
    <property type="match status" value="1"/>
</dbReference>
<keyword evidence="2" id="KW-0720">Serine protease</keyword>
<dbReference type="Pfam" id="PF07676">
    <property type="entry name" value="PD40"/>
    <property type="match status" value="1"/>
</dbReference>
<name>A0A7W7F890_9SPHN</name>
<reference evidence="4 5" key="1">
    <citation type="submission" date="2020-08" db="EMBL/GenBank/DDBJ databases">
        <title>Genomic Encyclopedia of Type Strains, Phase IV (KMG-IV): sequencing the most valuable type-strain genomes for metagenomic binning, comparative biology and taxonomic classification.</title>
        <authorList>
            <person name="Goeker M."/>
        </authorList>
    </citation>
    <scope>NUCLEOTIDE SEQUENCE [LARGE SCALE GENOMIC DNA]</scope>
    <source>
        <strain evidence="4 5">DSM 17328</strain>
    </source>
</reference>
<dbReference type="Gene3D" id="3.40.50.1820">
    <property type="entry name" value="alpha/beta hydrolase"/>
    <property type="match status" value="1"/>
</dbReference>
<dbReference type="EMBL" id="JACHNZ010000043">
    <property type="protein sequence ID" value="MBB4633427.1"/>
    <property type="molecule type" value="Genomic_DNA"/>
</dbReference>
<dbReference type="Proteomes" id="UP000566324">
    <property type="component" value="Unassembled WGS sequence"/>
</dbReference>
<dbReference type="InterPro" id="IPR029058">
    <property type="entry name" value="AB_hydrolase_fold"/>
</dbReference>
<sequence>MPARDGNEPTTRALVPDDLLRLRDIGLPEGSMVTSHTPLSVSPDGRSLAFLINRANPDTNSYCRALVVLDVASGGTRVVDTGGELITLSYILRGMLEEPGFPDLIVPVWSPDGRWIAYRKKVDGRVQAWRVAADGSGANAVAATADDAESVGWTADGTRILVGVRPGIRETRALIAEEGRSGYLYDDRFNPTTGAFPKITGEHPRVVLSAAPEGGDIRAADAGDAAQLGADVTLGGGSMFSATSRAGRASAKRDFLGPLMLHVEDAAGKAIPCEADICSGKITGLTWIDDTLFVVRSQGRANNEMAIWRWRPGKDNPRQILAGPDVLQGCTAAAGRLICLRENATTPRRVVAIDPGTGHVTVLYDPNPEFASIRLGTSRRLFFSNNVGIETWAELVVPPGYAGGKLPMVVVQYHSDGFLRGGTGDEYPVHAFAARGFAVLSFERPPFFATVKGTPKNNDELMATNNTDWAERRSLLSSVEAGVQKAIDMGIADPARIGITGLSDGASTAAFALINSDRFAAAAMSNCCMEPGAIATYGGPVWARAMQSQGYPPATRPNPEFWEPASIVQNAARIDTPILLQLADREYLHALDVWTVLTELGKPVEMYVFPDERHIRWQPVHRRATWERALDWFDFWLRGRRDESPAKTAQYARWDAMRQGQKTNEKP</sequence>
<dbReference type="SUPFAM" id="SSF82171">
    <property type="entry name" value="DPP6 N-terminal domain-like"/>
    <property type="match status" value="1"/>
</dbReference>
<keyword evidence="5" id="KW-1185">Reference proteome</keyword>
<evidence type="ECO:0000259" key="3">
    <source>
        <dbReference type="Pfam" id="PF00326"/>
    </source>
</evidence>
<dbReference type="InterPro" id="IPR001375">
    <property type="entry name" value="Peptidase_S9_cat"/>
</dbReference>
<dbReference type="SUPFAM" id="SSF53474">
    <property type="entry name" value="alpha/beta-Hydrolases"/>
    <property type="match status" value="1"/>
</dbReference>
<evidence type="ECO:0000256" key="2">
    <source>
        <dbReference type="ARBA" id="ARBA00022825"/>
    </source>
</evidence>
<keyword evidence="4" id="KW-0645">Protease</keyword>
<proteinExistence type="predicted"/>
<dbReference type="Pfam" id="PF00326">
    <property type="entry name" value="Peptidase_S9"/>
    <property type="match status" value="1"/>
</dbReference>
<organism evidence="4 5">
    <name type="scientific">Sphingosinicella soli</name>
    <dbReference type="NCBI Taxonomy" id="333708"/>
    <lineage>
        <taxon>Bacteria</taxon>
        <taxon>Pseudomonadati</taxon>
        <taxon>Pseudomonadota</taxon>
        <taxon>Alphaproteobacteria</taxon>
        <taxon>Sphingomonadales</taxon>
        <taxon>Sphingosinicellaceae</taxon>
        <taxon>Sphingosinicella</taxon>
    </lineage>
</organism>
<dbReference type="Gene3D" id="2.120.10.30">
    <property type="entry name" value="TolB, C-terminal domain"/>
    <property type="match status" value="1"/>
</dbReference>
<feature type="domain" description="Peptidase S9 prolyl oligopeptidase catalytic" evidence="3">
    <location>
        <begin position="451"/>
        <end position="638"/>
    </location>
</feature>
<comment type="caution">
    <text evidence="4">The sequence shown here is derived from an EMBL/GenBank/DDBJ whole genome shotgun (WGS) entry which is preliminary data.</text>
</comment>